<proteinExistence type="predicted"/>
<sequence>MLKRLTPRERFEALIATYEPILRAAFMAAVDDIRSNIVLRRIVERLEKGDISGAIEAMFIEEAAFNPLEEALRQAFNAGGVDTVSNMPALKDPEGHIVVIRWDARNVVAENWLRDHSASLVSGIVADQVESIRTALTESLARGDNPTKAAKAIIGPVNRATGKREGGIIGLTSAQAQFVQSARDELLSGDTALLKNYLARGRRDKRFDRTVMKALKEQTPLSADVVEKIVNRYSAGLLKLRADTIALNETFDAMAAAKDFAFNQQIESGNISAQNVTKTWRHTPGQKQPRVQHEEMSGQKVRYDQPFVAPDGTLIMYPHAPGIPVRHKIGCKCIAEYKIDFVAQLVE</sequence>
<organism evidence="1 2">
    <name type="scientific">Brucella tritici</name>
    <dbReference type="NCBI Taxonomy" id="94626"/>
    <lineage>
        <taxon>Bacteria</taxon>
        <taxon>Pseudomonadati</taxon>
        <taxon>Pseudomonadota</taxon>
        <taxon>Alphaproteobacteria</taxon>
        <taxon>Hyphomicrobiales</taxon>
        <taxon>Brucellaceae</taxon>
        <taxon>Brucella/Ochrobactrum group</taxon>
        <taxon>Brucella</taxon>
    </lineage>
</organism>
<comment type="caution">
    <text evidence="1">The sequence shown here is derived from an EMBL/GenBank/DDBJ whole genome shotgun (WGS) entry which is preliminary data.</text>
</comment>
<evidence type="ECO:0000313" key="1">
    <source>
        <dbReference type="EMBL" id="KAB2655891.1"/>
    </source>
</evidence>
<dbReference type="EMBL" id="WBVY01000004">
    <property type="protein sequence ID" value="KAB2655891.1"/>
    <property type="molecule type" value="Genomic_DNA"/>
</dbReference>
<dbReference type="RefSeq" id="WP_151646657.1">
    <property type="nucleotide sequence ID" value="NZ_WBVY01000004.1"/>
</dbReference>
<protein>
    <submittedName>
        <fullName evidence="1">Head morphogenesis protein</fullName>
    </submittedName>
</protein>
<reference evidence="1 2" key="1">
    <citation type="submission" date="2019-09" db="EMBL/GenBank/DDBJ databases">
        <title>Taxonomic organization of the family Brucellaceae based on a phylogenomic approach.</title>
        <authorList>
            <person name="Leclercq S."/>
            <person name="Cloeckaert A."/>
            <person name="Zygmunt M.S."/>
        </authorList>
    </citation>
    <scope>NUCLEOTIDE SEQUENCE [LARGE SCALE GENOMIC DNA]</scope>
    <source>
        <strain evidence="1 2">TA93</strain>
    </source>
</reference>
<gene>
    <name evidence="1" type="ORF">F9K94_15300</name>
</gene>
<dbReference type="AlphaFoldDB" id="A0A7V7VS51"/>
<accession>A0A7V7VS51</accession>
<name>A0A7V7VS51_9HYPH</name>
<evidence type="ECO:0000313" key="2">
    <source>
        <dbReference type="Proteomes" id="UP000460650"/>
    </source>
</evidence>
<dbReference type="Proteomes" id="UP000460650">
    <property type="component" value="Unassembled WGS sequence"/>
</dbReference>